<dbReference type="InterPro" id="IPR000760">
    <property type="entry name" value="Inositol_monophosphatase-like"/>
</dbReference>
<dbReference type="Gene3D" id="3.30.540.10">
    <property type="entry name" value="Fructose-1,6-Bisphosphatase, subunit A, domain 1"/>
    <property type="match status" value="1"/>
</dbReference>
<evidence type="ECO:0000313" key="8">
    <source>
        <dbReference type="EMBL" id="GGO91092.1"/>
    </source>
</evidence>
<dbReference type="CDD" id="cd01639">
    <property type="entry name" value="IMPase"/>
    <property type="match status" value="1"/>
</dbReference>
<evidence type="ECO:0000256" key="5">
    <source>
        <dbReference type="ARBA" id="ARBA00022801"/>
    </source>
</evidence>
<dbReference type="EMBL" id="BMNI01000006">
    <property type="protein sequence ID" value="GGO91092.1"/>
    <property type="molecule type" value="Genomic_DNA"/>
</dbReference>
<proteinExistence type="inferred from homology"/>
<evidence type="ECO:0000313" key="9">
    <source>
        <dbReference type="Proteomes" id="UP000655410"/>
    </source>
</evidence>
<dbReference type="PROSITE" id="PS00629">
    <property type="entry name" value="IMP_1"/>
    <property type="match status" value="1"/>
</dbReference>
<dbReference type="SUPFAM" id="SSF56655">
    <property type="entry name" value="Carbohydrate phosphatase"/>
    <property type="match status" value="1"/>
</dbReference>
<keyword evidence="6 7" id="KW-0460">Magnesium</keyword>
<gene>
    <name evidence="8" type="ORF">GCM10011584_24370</name>
</gene>
<keyword evidence="5 7" id="KW-0378">Hydrolase</keyword>
<reference evidence="9" key="1">
    <citation type="journal article" date="2019" name="Int. J. Syst. Evol. Microbiol.">
        <title>The Global Catalogue of Microorganisms (GCM) 10K type strain sequencing project: providing services to taxonomists for standard genome sequencing and annotation.</title>
        <authorList>
            <consortium name="The Broad Institute Genomics Platform"/>
            <consortium name="The Broad Institute Genome Sequencing Center for Infectious Disease"/>
            <person name="Wu L."/>
            <person name="Ma J."/>
        </authorList>
    </citation>
    <scope>NUCLEOTIDE SEQUENCE [LARGE SCALE GENOMIC DNA]</scope>
    <source>
        <strain evidence="9">CGMCC 4.7371</strain>
    </source>
</reference>
<comment type="similarity">
    <text evidence="3 7">Belongs to the inositol monophosphatase superfamily.</text>
</comment>
<keyword evidence="9" id="KW-1185">Reference proteome</keyword>
<dbReference type="Pfam" id="PF00459">
    <property type="entry name" value="Inositol_P"/>
    <property type="match status" value="1"/>
</dbReference>
<dbReference type="PANTHER" id="PTHR20854:SF4">
    <property type="entry name" value="INOSITOL-1-MONOPHOSPHATASE-RELATED"/>
    <property type="match status" value="1"/>
</dbReference>
<dbReference type="InterPro" id="IPR020550">
    <property type="entry name" value="Inositol_monophosphatase_CS"/>
</dbReference>
<comment type="cofactor">
    <cofactor evidence="2 7">
        <name>Mg(2+)</name>
        <dbReference type="ChEBI" id="CHEBI:18420"/>
    </cofactor>
</comment>
<accession>A0ABQ2NCH3</accession>
<dbReference type="Proteomes" id="UP000655410">
    <property type="component" value="Unassembled WGS sequence"/>
</dbReference>
<name>A0ABQ2NCH3_9ACTN</name>
<dbReference type="PRINTS" id="PR00377">
    <property type="entry name" value="IMPHPHTASES"/>
</dbReference>
<dbReference type="PANTHER" id="PTHR20854">
    <property type="entry name" value="INOSITOL MONOPHOSPHATASE"/>
    <property type="match status" value="1"/>
</dbReference>
<dbReference type="Gene3D" id="3.40.190.80">
    <property type="match status" value="1"/>
</dbReference>
<evidence type="ECO:0000256" key="7">
    <source>
        <dbReference type="RuleBase" id="RU364068"/>
    </source>
</evidence>
<sequence>MSSLVTSRPADLLVLAISAAREAAALVREARTGVVEVAATKSSSVDVVTDTDRASEALIRDRILASRPDDSFLGEEGGRSIDGSSGIRWVVDPIDGTVNFLYGIPHYAISIAAERFNERDGQGPGETILGVVLDVATGTEYAATHGGGATRDGRPIGVRGPAPVAERLVLTGFSYSSELRAVQAAATARLLPRVRDIRRLGSCALDLCRVAEGGADGYVEEGVAPWDHAAGVLIAREAGAEVELTRGAGGRDALVAAPAHGFAEFRTLVSACGFLG</sequence>
<evidence type="ECO:0000256" key="3">
    <source>
        <dbReference type="ARBA" id="ARBA00009759"/>
    </source>
</evidence>
<dbReference type="EC" id="3.1.3.25" evidence="7"/>
<evidence type="ECO:0000256" key="2">
    <source>
        <dbReference type="ARBA" id="ARBA00001946"/>
    </source>
</evidence>
<organism evidence="8 9">
    <name type="scientific">Nocardioides phosphati</name>
    <dbReference type="NCBI Taxonomy" id="1867775"/>
    <lineage>
        <taxon>Bacteria</taxon>
        <taxon>Bacillati</taxon>
        <taxon>Actinomycetota</taxon>
        <taxon>Actinomycetes</taxon>
        <taxon>Propionibacteriales</taxon>
        <taxon>Nocardioidaceae</taxon>
        <taxon>Nocardioides</taxon>
    </lineage>
</organism>
<keyword evidence="4 7" id="KW-0479">Metal-binding</keyword>
<comment type="catalytic activity">
    <reaction evidence="1 7">
        <text>a myo-inositol phosphate + H2O = myo-inositol + phosphate</text>
        <dbReference type="Rhea" id="RHEA:24056"/>
        <dbReference type="ChEBI" id="CHEBI:15377"/>
        <dbReference type="ChEBI" id="CHEBI:17268"/>
        <dbReference type="ChEBI" id="CHEBI:43474"/>
        <dbReference type="ChEBI" id="CHEBI:84139"/>
        <dbReference type="EC" id="3.1.3.25"/>
    </reaction>
</comment>
<dbReference type="InterPro" id="IPR020583">
    <property type="entry name" value="Inositol_monoP_metal-BS"/>
</dbReference>
<dbReference type="RefSeq" id="WP_229662836.1">
    <property type="nucleotide sequence ID" value="NZ_BMNI01000006.1"/>
</dbReference>
<evidence type="ECO:0000256" key="4">
    <source>
        <dbReference type="ARBA" id="ARBA00022723"/>
    </source>
</evidence>
<dbReference type="PROSITE" id="PS00630">
    <property type="entry name" value="IMP_2"/>
    <property type="match status" value="1"/>
</dbReference>
<comment type="caution">
    <text evidence="8">The sequence shown here is derived from an EMBL/GenBank/DDBJ whole genome shotgun (WGS) entry which is preliminary data.</text>
</comment>
<evidence type="ECO:0000256" key="1">
    <source>
        <dbReference type="ARBA" id="ARBA00001033"/>
    </source>
</evidence>
<evidence type="ECO:0000256" key="6">
    <source>
        <dbReference type="ARBA" id="ARBA00022842"/>
    </source>
</evidence>
<protein>
    <recommendedName>
        <fullName evidence="7">Inositol-1-monophosphatase</fullName>
        <ecNumber evidence="7">3.1.3.25</ecNumber>
    </recommendedName>
</protein>
<dbReference type="InterPro" id="IPR033942">
    <property type="entry name" value="IMPase"/>
</dbReference>